<dbReference type="GO" id="GO:0003677">
    <property type="term" value="F:DNA binding"/>
    <property type="evidence" value="ECO:0007669"/>
    <property type="project" value="InterPro"/>
</dbReference>
<keyword evidence="3" id="KW-1185">Reference proteome</keyword>
<dbReference type="EMBL" id="MRCA01000030">
    <property type="protein sequence ID" value="OKH10816.1"/>
    <property type="molecule type" value="Genomic_DNA"/>
</dbReference>
<dbReference type="SUPFAM" id="SSF47413">
    <property type="entry name" value="lambda repressor-like DNA-binding domains"/>
    <property type="match status" value="1"/>
</dbReference>
<comment type="caution">
    <text evidence="2">The sequence shown here is derived from an EMBL/GenBank/DDBJ whole genome shotgun (WGS) entry which is preliminary data.</text>
</comment>
<dbReference type="SMART" id="SM00530">
    <property type="entry name" value="HTH_XRE"/>
    <property type="match status" value="1"/>
</dbReference>
<dbReference type="Pfam" id="PF01381">
    <property type="entry name" value="HTH_3"/>
    <property type="match status" value="1"/>
</dbReference>
<gene>
    <name evidence="2" type="ORF">NIES592_23855</name>
</gene>
<dbReference type="CDD" id="cd00093">
    <property type="entry name" value="HTH_XRE"/>
    <property type="match status" value="1"/>
</dbReference>
<protein>
    <recommendedName>
        <fullName evidence="1">HTH cro/C1-type domain-containing protein</fullName>
    </recommendedName>
</protein>
<sequence>MLREFFTQVKRHHGITGKEISELTGISQNHISEYLHGKRDVTSDVLWRMIEAMDEISPGARRDLAKKIAGDRPEITYEELDEDELAEEMIKMGRAWKTIRSKKLINVN</sequence>
<dbReference type="AlphaFoldDB" id="A0A1U7GSN7"/>
<name>A0A1U7GSN7_9CYAN</name>
<dbReference type="InterPro" id="IPR001387">
    <property type="entry name" value="Cro/C1-type_HTH"/>
</dbReference>
<dbReference type="OrthoDB" id="488023at2"/>
<dbReference type="Proteomes" id="UP000186391">
    <property type="component" value="Unassembled WGS sequence"/>
</dbReference>
<feature type="domain" description="HTH cro/C1-type" evidence="1">
    <location>
        <begin position="13"/>
        <end position="61"/>
    </location>
</feature>
<dbReference type="Gene3D" id="1.10.260.40">
    <property type="entry name" value="lambda repressor-like DNA-binding domains"/>
    <property type="match status" value="1"/>
</dbReference>
<evidence type="ECO:0000259" key="1">
    <source>
        <dbReference type="PROSITE" id="PS50943"/>
    </source>
</evidence>
<proteinExistence type="predicted"/>
<accession>A0A1U7GSN7</accession>
<dbReference type="InterPro" id="IPR010982">
    <property type="entry name" value="Lambda_DNA-bd_dom_sf"/>
</dbReference>
<reference evidence="2 3" key="1">
    <citation type="submission" date="2016-11" db="EMBL/GenBank/DDBJ databases">
        <title>Draft Genome Sequences of Nine Cyanobacterial Strains from Diverse Habitats.</title>
        <authorList>
            <person name="Zhu T."/>
            <person name="Hou S."/>
            <person name="Lu X."/>
            <person name="Hess W.R."/>
        </authorList>
    </citation>
    <scope>NUCLEOTIDE SEQUENCE [LARGE SCALE GENOMIC DNA]</scope>
    <source>
        <strain evidence="2 3">NIES-592</strain>
    </source>
</reference>
<organism evidence="2 3">
    <name type="scientific">Fischerella major NIES-592</name>
    <dbReference type="NCBI Taxonomy" id="210994"/>
    <lineage>
        <taxon>Bacteria</taxon>
        <taxon>Bacillati</taxon>
        <taxon>Cyanobacteriota</taxon>
        <taxon>Cyanophyceae</taxon>
        <taxon>Nostocales</taxon>
        <taxon>Hapalosiphonaceae</taxon>
        <taxon>Fischerella</taxon>
    </lineage>
</organism>
<evidence type="ECO:0000313" key="2">
    <source>
        <dbReference type="EMBL" id="OKH10816.1"/>
    </source>
</evidence>
<dbReference type="PROSITE" id="PS50943">
    <property type="entry name" value="HTH_CROC1"/>
    <property type="match status" value="1"/>
</dbReference>
<dbReference type="RefSeq" id="WP_073557116.1">
    <property type="nucleotide sequence ID" value="NZ_MRCA01000030.1"/>
</dbReference>
<evidence type="ECO:0000313" key="3">
    <source>
        <dbReference type="Proteomes" id="UP000186391"/>
    </source>
</evidence>